<name>A0A0X3P807_SCHSO</name>
<dbReference type="InterPro" id="IPR015943">
    <property type="entry name" value="WD40/YVTN_repeat-like_dom_sf"/>
</dbReference>
<dbReference type="Gene3D" id="2.130.10.10">
    <property type="entry name" value="YVTN repeat-like/Quinoprotein amine dehydrogenase"/>
    <property type="match status" value="1"/>
</dbReference>
<proteinExistence type="predicted"/>
<dbReference type="EMBL" id="GEEE01015124">
    <property type="protein sequence ID" value="JAP48101.1"/>
    <property type="molecule type" value="Transcribed_RNA"/>
</dbReference>
<dbReference type="PANTHER" id="PTHR19871:SF14">
    <property type="entry name" value="DUF4062 DOMAIN-CONTAINING PROTEIN"/>
    <property type="match status" value="1"/>
</dbReference>
<sequence>PVLQEYGSRKYGLQIQFVDPRLGLDSVPVDARAYSEYLEDLCSKYCLLNTNCCPVILLGQKYGAPLLPLRIPNDIFSTLRKRWTQPKGDNFLNMFKDTIFLDDWYMPCLEEESDTEWLLRSHSIFLKEMSNRSAGGTNKYIQREKIFRRILYHLFSLCEKEELIEAGSTAKYMKFELQSCVKRVCSPKVDTTGANVTTPTIEHHLQPILVQRQFSDIGNHVAEYPGPETGLDYIPTQDGRQPELDTDLWQLLEKLTTELTLAARDGVSFSAFFSYKTLWRQPIGIDREFHEDYLHRLCSDLTEACQNAIDARVKAKLDLFLPAQIPDASFSSTMDPTLINTIAWTEAWNSLKTANFLAGYGVLHPTAVETVSCHLDDDGPSPEVPFLIIHDLRTEEFKGAKGLRPVDPVAYGVAAEVVCKLTHLQPGILLVARFLNRQVSLQSLLENIRLQVGVALQTKLPPETTLPSLLHSISQHLPENCRRCVIVLAGIENICVDEGASSVSLGRAHVPQYLSPRLKLLLTLTLCERRREPSLPLCQHLYLPSLREADLLRLVVGRGPQPLAGKQRDLAKRSLIPLAATSDLPQALALARQLADNFTLTEAASSEVNGSSSLHDALRLGQYVDLGVEGELTTLTTQRLLQFASHPDSLGLHSNELIDLFTGLIAIAVRDGVQPVFGVNWPAKKPAPNLGRIYFTLYGLAYLRLSSRYSEPTTRAVDGQIVYMPATSAVATVPVSCSSSGGKNTDDRDLYALQLAYVDKLTQEHLRQPTECQRVDFRHLLQLHRCTLKLGLFERLGMRYLFNLAWIRRVCMECTLEGVLRLYDSFISLTACPGSTSRGELAQIQMQASLVREVLAARTCLQVRRTQSLAIEMLGRLLAVFNPADNNLRFLTQLIFRCSALCTRKLGLLPRMPFPHGAGDPLLACLQMPSGGLNNWALVERLLLMKMGDSSLAYQLDLDHAGKLVEIELSAGSLYVSQKHGIVLDELGRSAINVYGLCRNSNPPQLTYQYTINPHKSLNDNIIGDESRAGVCTVLCLDVMCEFLGIVLSTSTQMKLTGSTLQNEIENANLSPLTHNIVAVYHLPEGELLFATCPRNQATFVKIYPNSVDPWNPIIFTNSGEKLAIFSANANTQLAELDLQTRPIKMLFCRQNSTAFLLTEESRKLIFLRLKEDGTVKSSFRVSFQKVMHEDVIIDVVLTSNGQLLLIQALKHLVVYEVDSDDIVFLINIFESLRQACIPECYFDKRSISDALLAYDDNLVVAAIYNLVLVWSMESEILVCILKAEPAPLNRLTISLGENGCCNLIGYCEANRRLYIWDLETALKFSDLPQAESEDDGGGPRLSYPDLMAGPIKEAVQVDTSTIVLVCQDSETVYLVDGDSCEIVDWIDAEEPVEALLTSPACPTVIALATASKKTPTEKRWRLFDLNTKKVLYETGMGERLLMSGEGFIQVVEKLSPESGVEFKKIRLVTETRRGLVNVSIERMSCGLEDAVNLDLTFSTKDGQTVVMPVFHDGRMQLINMQGTTWTCDRSRLEAELARNEILLQVDQLLDCQPSVNSCVILLFSIIIKSKEDICAAHLDLKEGHLIGFLPNLSKLRTQVGERYDGQLAIARNLCFLYNRQQRSMYSVDENSNFKRLNLPWTADLPAFDFVGFCEAGQAAVFYSGSLLLLADLREGGREKVRVDCGGDGIVFVSLRAQNILVGCRNGALFSFALTLSATGEHKLMETKPSRRRSSRAAMVEPLDIKYSQDRRRSSLEELRIET</sequence>
<gene>
    <name evidence="1" type="ORF">TR155798</name>
</gene>
<reference evidence="1" key="1">
    <citation type="submission" date="2016-01" db="EMBL/GenBank/DDBJ databases">
        <title>Reference transcriptome for the parasite Schistocephalus solidus: insights into the molecular evolution of parasitism.</title>
        <authorList>
            <person name="Hebert F.O."/>
            <person name="Grambauer S."/>
            <person name="Barber I."/>
            <person name="Landry C.R."/>
            <person name="Aubin-Horth N."/>
        </authorList>
    </citation>
    <scope>NUCLEOTIDE SEQUENCE</scope>
</reference>
<dbReference type="PANTHER" id="PTHR19871">
    <property type="entry name" value="BETA TRANSDUCIN-RELATED PROTEIN"/>
    <property type="match status" value="1"/>
</dbReference>
<feature type="non-terminal residue" evidence="1">
    <location>
        <position position="1"/>
    </location>
</feature>
<evidence type="ECO:0000313" key="1">
    <source>
        <dbReference type="EMBL" id="JAP48101.1"/>
    </source>
</evidence>
<protein>
    <submittedName>
        <fullName evidence="1">Uncharacterized protein</fullName>
    </submittedName>
</protein>
<dbReference type="SUPFAM" id="SSF50978">
    <property type="entry name" value="WD40 repeat-like"/>
    <property type="match status" value="1"/>
</dbReference>
<accession>A0A0X3P807</accession>
<dbReference type="InterPro" id="IPR036322">
    <property type="entry name" value="WD40_repeat_dom_sf"/>
</dbReference>
<dbReference type="InterPro" id="IPR052752">
    <property type="entry name" value="NACHT-WD_repeat"/>
</dbReference>
<organism evidence="1">
    <name type="scientific">Schistocephalus solidus</name>
    <name type="common">Tapeworm</name>
    <dbReference type="NCBI Taxonomy" id="70667"/>
    <lineage>
        <taxon>Eukaryota</taxon>
        <taxon>Metazoa</taxon>
        <taxon>Spiralia</taxon>
        <taxon>Lophotrochozoa</taxon>
        <taxon>Platyhelminthes</taxon>
        <taxon>Cestoda</taxon>
        <taxon>Eucestoda</taxon>
        <taxon>Diphyllobothriidea</taxon>
        <taxon>Diphyllobothriidae</taxon>
        <taxon>Schistocephalus</taxon>
    </lineage>
</organism>